<dbReference type="Gene3D" id="2.60.40.1240">
    <property type="match status" value="1"/>
</dbReference>
<dbReference type="Proteomes" id="UP000242694">
    <property type="component" value="Unassembled WGS sequence"/>
</dbReference>
<keyword evidence="6" id="KW-1185">Reference proteome</keyword>
<feature type="transmembrane region" description="Helical" evidence="3">
    <location>
        <begin position="36"/>
        <end position="56"/>
    </location>
</feature>
<keyword evidence="3" id="KW-0812">Transmembrane</keyword>
<gene>
    <name evidence="5" type="ORF">BU607_11200</name>
</gene>
<evidence type="ECO:0000313" key="6">
    <source>
        <dbReference type="Proteomes" id="UP000242694"/>
    </source>
</evidence>
<accession>A0ABX5ICY6</accession>
<feature type="region of interest" description="Disordered" evidence="2">
    <location>
        <begin position="1"/>
        <end position="30"/>
    </location>
</feature>
<name>A0ABX5ICY6_9STAP</name>
<reference evidence="5 6" key="1">
    <citation type="journal article" date="2016" name="Front. Microbiol.">
        <title>Comprehensive Phylogenetic Analysis of Bovine Non-aureus Staphylococci Species Based on Whole-Genome Sequencing.</title>
        <authorList>
            <person name="Naushad S."/>
            <person name="Barkema H.W."/>
            <person name="Luby C."/>
            <person name="Condas L.A."/>
            <person name="Nobrega D.B."/>
            <person name="Carson D.A."/>
            <person name="De Buck J."/>
        </authorList>
    </citation>
    <scope>NUCLEOTIDE SEQUENCE [LARGE SCALE GENOMIC DNA]</scope>
    <source>
        <strain evidence="5 6">SNUC 993</strain>
    </source>
</reference>
<dbReference type="EMBL" id="PZDI01000125">
    <property type="protein sequence ID" value="PTH12240.1"/>
    <property type="molecule type" value="Genomic_DNA"/>
</dbReference>
<feature type="domain" description="DUF4352" evidence="4">
    <location>
        <begin position="87"/>
        <end position="186"/>
    </location>
</feature>
<comment type="caution">
    <text evidence="5">The sequence shown here is derived from an EMBL/GenBank/DDBJ whole genome shotgun (WGS) entry which is preliminary data.</text>
</comment>
<keyword evidence="3" id="KW-1133">Transmembrane helix</keyword>
<organism evidence="5 6">
    <name type="scientific">Staphylococcus auricularis</name>
    <dbReference type="NCBI Taxonomy" id="29379"/>
    <lineage>
        <taxon>Bacteria</taxon>
        <taxon>Bacillati</taxon>
        <taxon>Bacillota</taxon>
        <taxon>Bacilli</taxon>
        <taxon>Bacillales</taxon>
        <taxon>Staphylococcaceae</taxon>
        <taxon>Staphylococcus</taxon>
    </lineage>
</organism>
<sequence>MEENHNKDQEQSQFEQFKEWQQREEERKKSKRKKGWLWGCGGAIVLLILIAIGFTACTASFVNDVDEELNGTDEEQQERAENAKKTFKVGDSIKGDGVTYTLDSVEYADFSGELSSEPENGVALKVNLSFKNEGEDQVLVDSTDFSIKVDGQNYEEWYGEGDNDGGFSHQLNESNTAEGSIYYDVADSD</sequence>
<feature type="compositionally biased region" description="Basic and acidic residues" evidence="2">
    <location>
        <begin position="1"/>
        <end position="28"/>
    </location>
</feature>
<evidence type="ECO:0000256" key="3">
    <source>
        <dbReference type="SAM" id="Phobius"/>
    </source>
</evidence>
<protein>
    <recommendedName>
        <fullName evidence="4">DUF4352 domain-containing protein</fullName>
    </recommendedName>
</protein>
<proteinExistence type="predicted"/>
<feature type="non-terminal residue" evidence="5">
    <location>
        <position position="189"/>
    </location>
</feature>
<evidence type="ECO:0000256" key="1">
    <source>
        <dbReference type="ARBA" id="ARBA00022729"/>
    </source>
</evidence>
<dbReference type="InterPro" id="IPR029050">
    <property type="entry name" value="Immunoprotect_excell_Ig-like"/>
</dbReference>
<evidence type="ECO:0000313" key="5">
    <source>
        <dbReference type="EMBL" id="PTH12240.1"/>
    </source>
</evidence>
<dbReference type="RefSeq" id="WP_107398414.1">
    <property type="nucleotide sequence ID" value="NZ_PZDI01000125.1"/>
</dbReference>
<keyword evidence="1" id="KW-0732">Signal</keyword>
<dbReference type="Pfam" id="PF11611">
    <property type="entry name" value="DUF4352"/>
    <property type="match status" value="1"/>
</dbReference>
<dbReference type="InterPro" id="IPR029051">
    <property type="entry name" value="DUF4352"/>
</dbReference>
<keyword evidence="3" id="KW-0472">Membrane</keyword>
<evidence type="ECO:0000256" key="2">
    <source>
        <dbReference type="SAM" id="MobiDB-lite"/>
    </source>
</evidence>
<evidence type="ECO:0000259" key="4">
    <source>
        <dbReference type="Pfam" id="PF11611"/>
    </source>
</evidence>